<gene>
    <name evidence="1" type="ORF">HYPSUDRAFT_612351</name>
</gene>
<sequence length="161" mass="18788">MRREQKSQAATFYNELCKLRLRERDVSKQEPAYVVRCTLWKRMNLRQRSRASRSTEDVVGRKEGEYMTRLLRFRYEVAYEGNGARQRGHDHREHDRSRSSGFFSARRGMVGLVNELISVGYRGSARERVCVRHSRVCAPSCLPCLSPVRRAVLYVAYAARV</sequence>
<evidence type="ECO:0000313" key="1">
    <source>
        <dbReference type="EMBL" id="KJA22962.1"/>
    </source>
</evidence>
<keyword evidence="2" id="KW-1185">Reference proteome</keyword>
<dbReference type="EMBL" id="KN817546">
    <property type="protein sequence ID" value="KJA22962.1"/>
    <property type="molecule type" value="Genomic_DNA"/>
</dbReference>
<dbReference type="AlphaFoldDB" id="A0A0D2L781"/>
<dbReference type="Proteomes" id="UP000054270">
    <property type="component" value="Unassembled WGS sequence"/>
</dbReference>
<organism evidence="1 2">
    <name type="scientific">Hypholoma sublateritium (strain FD-334 SS-4)</name>
    <dbReference type="NCBI Taxonomy" id="945553"/>
    <lineage>
        <taxon>Eukaryota</taxon>
        <taxon>Fungi</taxon>
        <taxon>Dikarya</taxon>
        <taxon>Basidiomycota</taxon>
        <taxon>Agaricomycotina</taxon>
        <taxon>Agaricomycetes</taxon>
        <taxon>Agaricomycetidae</taxon>
        <taxon>Agaricales</taxon>
        <taxon>Agaricineae</taxon>
        <taxon>Strophariaceae</taxon>
        <taxon>Hypholoma</taxon>
    </lineage>
</organism>
<reference evidence="2" key="1">
    <citation type="submission" date="2014-04" db="EMBL/GenBank/DDBJ databases">
        <title>Evolutionary Origins and Diversification of the Mycorrhizal Mutualists.</title>
        <authorList>
            <consortium name="DOE Joint Genome Institute"/>
            <consortium name="Mycorrhizal Genomics Consortium"/>
            <person name="Kohler A."/>
            <person name="Kuo A."/>
            <person name="Nagy L.G."/>
            <person name="Floudas D."/>
            <person name="Copeland A."/>
            <person name="Barry K.W."/>
            <person name="Cichocki N."/>
            <person name="Veneault-Fourrey C."/>
            <person name="LaButti K."/>
            <person name="Lindquist E.A."/>
            <person name="Lipzen A."/>
            <person name="Lundell T."/>
            <person name="Morin E."/>
            <person name="Murat C."/>
            <person name="Riley R."/>
            <person name="Ohm R."/>
            <person name="Sun H."/>
            <person name="Tunlid A."/>
            <person name="Henrissat B."/>
            <person name="Grigoriev I.V."/>
            <person name="Hibbett D.S."/>
            <person name="Martin F."/>
        </authorList>
    </citation>
    <scope>NUCLEOTIDE SEQUENCE [LARGE SCALE GENOMIC DNA]</scope>
    <source>
        <strain evidence="2">FD-334 SS-4</strain>
    </source>
</reference>
<protein>
    <submittedName>
        <fullName evidence="1">Uncharacterized protein</fullName>
    </submittedName>
</protein>
<proteinExistence type="predicted"/>
<evidence type="ECO:0000313" key="2">
    <source>
        <dbReference type="Proteomes" id="UP000054270"/>
    </source>
</evidence>
<name>A0A0D2L781_HYPSF</name>
<accession>A0A0D2L781</accession>